<sequence length="100" mass="11452">MLLPYIIVIVYIVSVNLYSFMLIKTQKRRSMERGVQEKFRDGKLFLAGLIGGAAGAYIAMFVLKFRTDNLILMIFMPLLIVLNIYLFIALFRLGIPAITF</sequence>
<reference evidence="2" key="2">
    <citation type="submission" date="2021-04" db="EMBL/GenBank/DDBJ databases">
        <authorList>
            <person name="Gilroy R."/>
        </authorList>
    </citation>
    <scope>NUCLEOTIDE SEQUENCE</scope>
    <source>
        <strain evidence="2">CHK199-9574</strain>
    </source>
</reference>
<keyword evidence="1" id="KW-1133">Transmembrane helix</keyword>
<dbReference type="AlphaFoldDB" id="A0A9D1ZAU2"/>
<dbReference type="Proteomes" id="UP000824135">
    <property type="component" value="Unassembled WGS sequence"/>
</dbReference>
<dbReference type="EMBL" id="DXCO01000024">
    <property type="protein sequence ID" value="HIY77978.1"/>
    <property type="molecule type" value="Genomic_DNA"/>
</dbReference>
<feature type="transmembrane region" description="Helical" evidence="1">
    <location>
        <begin position="69"/>
        <end position="91"/>
    </location>
</feature>
<feature type="transmembrane region" description="Helical" evidence="1">
    <location>
        <begin position="6"/>
        <end position="23"/>
    </location>
</feature>
<protein>
    <submittedName>
        <fullName evidence="2">DUF1294 domain-containing protein</fullName>
    </submittedName>
</protein>
<keyword evidence="1" id="KW-0472">Membrane</keyword>
<reference evidence="2" key="1">
    <citation type="journal article" date="2021" name="PeerJ">
        <title>Extensive microbial diversity within the chicken gut microbiome revealed by metagenomics and culture.</title>
        <authorList>
            <person name="Gilroy R."/>
            <person name="Ravi A."/>
            <person name="Getino M."/>
            <person name="Pursley I."/>
            <person name="Horton D.L."/>
            <person name="Alikhan N.F."/>
            <person name="Baker D."/>
            <person name="Gharbi K."/>
            <person name="Hall N."/>
            <person name="Watson M."/>
            <person name="Adriaenssens E.M."/>
            <person name="Foster-Nyarko E."/>
            <person name="Jarju S."/>
            <person name="Secka A."/>
            <person name="Antonio M."/>
            <person name="Oren A."/>
            <person name="Chaudhuri R.R."/>
            <person name="La Ragione R."/>
            <person name="Hildebrand F."/>
            <person name="Pallen M.J."/>
        </authorList>
    </citation>
    <scope>NUCLEOTIDE SEQUENCE</scope>
    <source>
        <strain evidence="2">CHK199-9574</strain>
    </source>
</reference>
<comment type="caution">
    <text evidence="2">The sequence shown here is derived from an EMBL/GenBank/DDBJ whole genome shotgun (WGS) entry which is preliminary data.</text>
</comment>
<keyword evidence="1" id="KW-0812">Transmembrane</keyword>
<proteinExistence type="predicted"/>
<organism evidence="2 3">
    <name type="scientific">Candidatus Borkfalkia excrementavium</name>
    <dbReference type="NCBI Taxonomy" id="2838505"/>
    <lineage>
        <taxon>Bacteria</taxon>
        <taxon>Bacillati</taxon>
        <taxon>Bacillota</taxon>
        <taxon>Clostridia</taxon>
        <taxon>Christensenellales</taxon>
        <taxon>Christensenellaceae</taxon>
        <taxon>Candidatus Borkfalkia</taxon>
    </lineage>
</organism>
<accession>A0A9D1ZAU2</accession>
<evidence type="ECO:0000313" key="3">
    <source>
        <dbReference type="Proteomes" id="UP000824135"/>
    </source>
</evidence>
<feature type="transmembrane region" description="Helical" evidence="1">
    <location>
        <begin position="44"/>
        <end position="63"/>
    </location>
</feature>
<evidence type="ECO:0000256" key="1">
    <source>
        <dbReference type="SAM" id="Phobius"/>
    </source>
</evidence>
<gene>
    <name evidence="2" type="ORF">H9728_02940</name>
</gene>
<name>A0A9D1ZAU2_9FIRM</name>
<evidence type="ECO:0000313" key="2">
    <source>
        <dbReference type="EMBL" id="HIY77978.1"/>
    </source>
</evidence>